<dbReference type="InterPro" id="IPR006058">
    <property type="entry name" value="2Fe2S_fd_BS"/>
</dbReference>
<dbReference type="InterPro" id="IPR036884">
    <property type="entry name" value="2Fe-2S-bd_dom_sf"/>
</dbReference>
<reference evidence="7" key="2">
    <citation type="submission" date="2020-01" db="EMBL/GenBank/DDBJ databases">
        <authorList>
            <person name="Hornung B."/>
        </authorList>
    </citation>
    <scope>NUCLEOTIDE SEQUENCE</scope>
    <source>
        <strain evidence="7">PacBioINE</strain>
    </source>
</reference>
<dbReference type="Gene3D" id="3.90.1170.50">
    <property type="entry name" value="Aldehyde oxidase/xanthine dehydrogenase, a/b hammerhead"/>
    <property type="match status" value="1"/>
</dbReference>
<dbReference type="PROSITE" id="PS00197">
    <property type="entry name" value="2FE2S_FER_1"/>
    <property type="match status" value="1"/>
</dbReference>
<protein>
    <submittedName>
        <fullName evidence="7">Aldehyde oxidase and xanthine dehydrogenase, a/b hammerhead domain protein</fullName>
        <ecNumber evidence="7">1.-.-.-</ecNumber>
    </submittedName>
    <submittedName>
        <fullName evidence="8">Nicotinate dehydrogenase large molybdopterin subunit</fullName>
    </submittedName>
</protein>
<dbReference type="InterPro" id="IPR012675">
    <property type="entry name" value="Beta-grasp_dom_sf"/>
</dbReference>
<keyword evidence="4" id="KW-0408">Iron</keyword>
<dbReference type="PROSITE" id="PS51085">
    <property type="entry name" value="2FE2S_FER_2"/>
    <property type="match status" value="1"/>
</dbReference>
<dbReference type="EMBL" id="CDGJ01000003">
    <property type="protein sequence ID" value="CEJ05866.1"/>
    <property type="molecule type" value="Genomic_DNA"/>
</dbReference>
<dbReference type="Pfam" id="PF01315">
    <property type="entry name" value="Ald_Xan_dh_C"/>
    <property type="match status" value="1"/>
</dbReference>
<dbReference type="InterPro" id="IPR037165">
    <property type="entry name" value="AldOxase/xan_DH_Mopterin-bd_sf"/>
</dbReference>
<dbReference type="KEGG" id="aacx:DEACI_3807"/>
<evidence type="ECO:0000313" key="8">
    <source>
        <dbReference type="EMBL" id="CEJ05866.1"/>
    </source>
</evidence>
<dbReference type="Proteomes" id="UP000836597">
    <property type="component" value="Chromosome"/>
</dbReference>
<proteinExistence type="inferred from homology"/>
<dbReference type="SMART" id="SM01008">
    <property type="entry name" value="Ald_Xan_dh_C"/>
    <property type="match status" value="1"/>
</dbReference>
<dbReference type="PANTHER" id="PTHR11908:SF157">
    <property type="entry name" value="XANTHINE DEHYDROGENASE SUBUNIT D-RELATED"/>
    <property type="match status" value="1"/>
</dbReference>
<feature type="region of interest" description="Disordered" evidence="5">
    <location>
        <begin position="840"/>
        <end position="882"/>
    </location>
</feature>
<dbReference type="NCBIfam" id="TIGR03311">
    <property type="entry name" value="Se_dep_XDH"/>
    <property type="match status" value="1"/>
</dbReference>
<keyword evidence="9" id="KW-1185">Reference proteome</keyword>
<evidence type="ECO:0000259" key="6">
    <source>
        <dbReference type="PROSITE" id="PS51085"/>
    </source>
</evidence>
<dbReference type="GO" id="GO:0009055">
    <property type="term" value="F:electron transfer activity"/>
    <property type="evidence" value="ECO:0007669"/>
    <property type="project" value="InterPro"/>
</dbReference>
<dbReference type="InterPro" id="IPR046867">
    <property type="entry name" value="AldOxase/xan_DH_MoCoBD2"/>
</dbReference>
<dbReference type="EC" id="1.-.-.-" evidence="7"/>
<sequence>MNISVNGKSYATDEDMNLMEFLRDHLHLTSLKNGCGEGVCGACTILVDGKPMRACRLTTGKVEGKELMTTDGLSEKEKEVFSWAFAEVGAVQCGFCTPGMVMSAKALLDRNPDPSPQDIKDGIRANLCRCTGYVKIEQGILLAGKALRGESAFGTAPVKSGIGANFHRVDARAKTLGEAEYVDDMYREGMLFGAVLRSPAPRVLLKTLVTEAARAFPGVEAVLTADDIPGERYHGHIIHDWPTLVAVGEETRYVGDALALVAARSKKAAREALKLIKFEYDELEPVLSPAEALREGAAQIHPKGNLLSTTRVERGNAQEALSHSAYVVTQHYSTPPTEHAFMEPESALAEPDHDGGVTVYVADQGVYDDLHGICSILALPPEKVRIVSKFVGGGFGGKEDLSVQHHAALLALKTGKPVKLTLSRQESMMVHPKRHPMELDLTTGCDAEGKLTALVARITADTGAYASLGTAVLQRACTHIGGPYEIANVDITGYCVYTNNPPAGAFRGFGVPQSAFACEGNMDLLAEKVGISAWEMRWRNALEAGKENPTGQICDEGTAIKETLLAVREAYESSPYAGIACALKNTGIGVGLPDVGRIKLKVAQGRVFAYTSAACIGQGLATIVTQIISEATGLAPGLIEVTPPDTFLTPNAGTTTASRQTLFTGEATRQAALKLQQDMNHKSLAELEGAVYEGEYSGITDVLNADKPHPVNHVAYSYATDVVILDETGRVVKVIAAHDVGRAINPKAVEGQVEGGIAMGLGFALREEFPLRQGVPTAKFATLGLFRSTDMPETEVLIIEKNPSPLAYGAKGVGEIASIPVAPAVACAYRRLDGKFRTSLPLTGTPYSRGQKSEAGGQNEGKMTEAGTEVRSQRPEVRTRGK</sequence>
<evidence type="ECO:0000313" key="7">
    <source>
        <dbReference type="EMBL" id="CAA7602984.1"/>
    </source>
</evidence>
<dbReference type="GO" id="GO:0016491">
    <property type="term" value="F:oxidoreductase activity"/>
    <property type="evidence" value="ECO:0007669"/>
    <property type="project" value="UniProtKB-KW"/>
</dbReference>
<dbReference type="AlphaFoldDB" id="A0A8S0WR06"/>
<dbReference type="Gene3D" id="3.30.365.10">
    <property type="entry name" value="Aldehyde oxidase/xanthine dehydrogenase, molybdopterin binding domain"/>
    <property type="match status" value="6"/>
</dbReference>
<dbReference type="Pfam" id="PF02738">
    <property type="entry name" value="MoCoBD_1"/>
    <property type="match status" value="1"/>
</dbReference>
<dbReference type="GO" id="GO:0051537">
    <property type="term" value="F:2 iron, 2 sulfur cluster binding"/>
    <property type="evidence" value="ECO:0007669"/>
    <property type="project" value="InterPro"/>
</dbReference>
<comment type="similarity">
    <text evidence="1">Belongs to the xanthine dehydrogenase family.</text>
</comment>
<dbReference type="Gene3D" id="1.10.150.120">
    <property type="entry name" value="[2Fe-2S]-binding domain"/>
    <property type="match status" value="1"/>
</dbReference>
<evidence type="ECO:0000313" key="9">
    <source>
        <dbReference type="Proteomes" id="UP001071230"/>
    </source>
</evidence>
<evidence type="ECO:0000256" key="3">
    <source>
        <dbReference type="ARBA" id="ARBA00023002"/>
    </source>
</evidence>
<feature type="domain" description="2Fe-2S ferredoxin-type" evidence="6">
    <location>
        <begin position="1"/>
        <end position="73"/>
    </location>
</feature>
<dbReference type="SUPFAM" id="SSF47741">
    <property type="entry name" value="CO dehydrogenase ISP C-domain like"/>
    <property type="match status" value="1"/>
</dbReference>
<evidence type="ECO:0000256" key="4">
    <source>
        <dbReference type="ARBA" id="ARBA00023004"/>
    </source>
</evidence>
<dbReference type="Pfam" id="PF20256">
    <property type="entry name" value="MoCoBD_2"/>
    <property type="match status" value="2"/>
</dbReference>
<dbReference type="Pfam" id="PF00111">
    <property type="entry name" value="Fer2"/>
    <property type="match status" value="1"/>
</dbReference>
<dbReference type="Gene3D" id="3.10.20.30">
    <property type="match status" value="1"/>
</dbReference>
<evidence type="ECO:0000256" key="1">
    <source>
        <dbReference type="ARBA" id="ARBA00006849"/>
    </source>
</evidence>
<dbReference type="SUPFAM" id="SSF54665">
    <property type="entry name" value="CO dehydrogenase molybdoprotein N-domain-like"/>
    <property type="match status" value="1"/>
</dbReference>
<dbReference type="CDD" id="cd00207">
    <property type="entry name" value="fer2"/>
    <property type="match status" value="1"/>
</dbReference>
<dbReference type="InterPro" id="IPR008274">
    <property type="entry name" value="AldOxase/xan_DH_MoCoBD1"/>
</dbReference>
<dbReference type="InterPro" id="IPR002888">
    <property type="entry name" value="2Fe-2S-bd"/>
</dbReference>
<keyword evidence="2" id="KW-0479">Metal-binding</keyword>
<dbReference type="SUPFAM" id="SSF56003">
    <property type="entry name" value="Molybdenum cofactor-binding domain"/>
    <property type="match status" value="1"/>
</dbReference>
<keyword evidence="3 7" id="KW-0560">Oxidoreductase</keyword>
<evidence type="ECO:0000256" key="2">
    <source>
        <dbReference type="ARBA" id="ARBA00022723"/>
    </source>
</evidence>
<dbReference type="InterPro" id="IPR036856">
    <property type="entry name" value="Ald_Oxase/Xan_DH_a/b_sf"/>
</dbReference>
<dbReference type="Proteomes" id="UP001071230">
    <property type="component" value="Unassembled WGS sequence"/>
</dbReference>
<gene>
    <name evidence="8" type="ORF">DEACI_0286</name>
    <name evidence="7" type="ORF">DEACI_3807</name>
</gene>
<feature type="compositionally biased region" description="Basic and acidic residues" evidence="5">
    <location>
        <begin position="871"/>
        <end position="882"/>
    </location>
</feature>
<dbReference type="InterPro" id="IPR036010">
    <property type="entry name" value="2Fe-2S_ferredoxin-like_sf"/>
</dbReference>
<dbReference type="SUPFAM" id="SSF54292">
    <property type="entry name" value="2Fe-2S ferredoxin-like"/>
    <property type="match status" value="1"/>
</dbReference>
<accession>A0A8S0WR06</accession>
<evidence type="ECO:0000256" key="5">
    <source>
        <dbReference type="SAM" id="MobiDB-lite"/>
    </source>
</evidence>
<dbReference type="Pfam" id="PF01799">
    <property type="entry name" value="Fer2_2"/>
    <property type="match status" value="1"/>
</dbReference>
<dbReference type="GO" id="GO:0005506">
    <property type="term" value="F:iron ion binding"/>
    <property type="evidence" value="ECO:0007669"/>
    <property type="project" value="InterPro"/>
</dbReference>
<name>A0A8S0WR06_9FIRM</name>
<dbReference type="PANTHER" id="PTHR11908">
    <property type="entry name" value="XANTHINE DEHYDROGENASE"/>
    <property type="match status" value="1"/>
</dbReference>
<reference evidence="8" key="1">
    <citation type="submission" date="2014-11" db="EMBL/GenBank/DDBJ databases">
        <authorList>
            <person name="Hornung B.V."/>
        </authorList>
    </citation>
    <scope>NUCLEOTIDE SEQUENCE</scope>
    <source>
        <strain evidence="8">INE</strain>
    </source>
</reference>
<dbReference type="EMBL" id="LR746496">
    <property type="protein sequence ID" value="CAA7602984.1"/>
    <property type="molecule type" value="Genomic_DNA"/>
</dbReference>
<dbReference type="InterPro" id="IPR001041">
    <property type="entry name" value="2Fe-2S_ferredoxin-type"/>
</dbReference>
<dbReference type="InterPro" id="IPR017697">
    <property type="entry name" value="Xdh"/>
</dbReference>
<feature type="compositionally biased region" description="Polar residues" evidence="5">
    <location>
        <begin position="840"/>
        <end position="850"/>
    </location>
</feature>
<dbReference type="InterPro" id="IPR016208">
    <property type="entry name" value="Ald_Oxase/xanthine_DH-like"/>
</dbReference>
<organism evidence="7">
    <name type="scientific">Acididesulfobacillus acetoxydans</name>
    <dbReference type="NCBI Taxonomy" id="1561005"/>
    <lineage>
        <taxon>Bacteria</taxon>
        <taxon>Bacillati</taxon>
        <taxon>Bacillota</taxon>
        <taxon>Clostridia</taxon>
        <taxon>Eubacteriales</taxon>
        <taxon>Peptococcaceae</taxon>
        <taxon>Acididesulfobacillus</taxon>
    </lineage>
</organism>
<dbReference type="InterPro" id="IPR000674">
    <property type="entry name" value="Ald_Oxase/Xan_DH_a/b"/>
</dbReference>